<dbReference type="NCBIfam" id="NF005308">
    <property type="entry name" value="PRK06840.1"/>
    <property type="match status" value="1"/>
</dbReference>
<keyword evidence="2" id="KW-0012">Acyltransferase</keyword>
<keyword evidence="1" id="KW-0808">Transferase</keyword>
<comment type="caution">
    <text evidence="5">The sequence shown here is derived from an EMBL/GenBank/DDBJ whole genome shotgun (WGS) entry which is preliminary data.</text>
</comment>
<dbReference type="Gene3D" id="3.40.47.10">
    <property type="match status" value="1"/>
</dbReference>
<evidence type="ECO:0000259" key="4">
    <source>
        <dbReference type="Pfam" id="PF08545"/>
    </source>
</evidence>
<dbReference type="Proteomes" id="UP000323317">
    <property type="component" value="Unassembled WGS sequence"/>
</dbReference>
<sequence length="334" mass="36565">MNAGIKGLGVYIPQRKMTAAELAEKAGMPENIVIEKLGIKEKPLPGPDDHTCQMGIEAARDAINKTGVDPASIDMVIYIGEEYKEYPLWTAAIKLQEEIGAVNAFAFDMALRCGTTIMAVKMSKDMMIADPAIKTVLLAGGYRNVDFIDYENPRTRFMYNLGAGGAAMILERDTDQNIILGSHIITDGSFSEDVVVPVGGTKSPLNPEALEAGLYQLDVLDPEGMKARLEKKSMENFLKVIRIALEKSGCTQEDIDYVAILHMKRSAHHYVLNELGVSPDKSIYLEDYGHIGQMDQIISLQLAEERGMLKPGDIIVLVSAGVGYAWGANVIRWG</sequence>
<proteinExistence type="predicted"/>
<feature type="domain" description="Beta-ketoacyl-[acyl-carrier-protein] synthase III N-terminal" evidence="4">
    <location>
        <begin position="107"/>
        <end position="188"/>
    </location>
</feature>
<evidence type="ECO:0000259" key="3">
    <source>
        <dbReference type="Pfam" id="PF08541"/>
    </source>
</evidence>
<dbReference type="Pfam" id="PF08541">
    <property type="entry name" value="ACP_syn_III_C"/>
    <property type="match status" value="1"/>
</dbReference>
<dbReference type="PANTHER" id="PTHR34069:SF2">
    <property type="entry name" value="BETA-KETOACYL-[ACYL-CARRIER-PROTEIN] SYNTHASE III"/>
    <property type="match status" value="1"/>
</dbReference>
<dbReference type="GO" id="GO:0006633">
    <property type="term" value="P:fatty acid biosynthetic process"/>
    <property type="evidence" value="ECO:0007669"/>
    <property type="project" value="InterPro"/>
</dbReference>
<evidence type="ECO:0000313" key="6">
    <source>
        <dbReference type="Proteomes" id="UP000323317"/>
    </source>
</evidence>
<dbReference type="Pfam" id="PF08545">
    <property type="entry name" value="ACP_syn_III"/>
    <property type="match status" value="1"/>
</dbReference>
<dbReference type="GO" id="GO:0004315">
    <property type="term" value="F:3-oxoacyl-[acyl-carrier-protein] synthase activity"/>
    <property type="evidence" value="ECO:0007669"/>
    <property type="project" value="InterPro"/>
</dbReference>
<dbReference type="InterPro" id="IPR013751">
    <property type="entry name" value="ACP_syn_III_N"/>
</dbReference>
<dbReference type="GO" id="GO:0044550">
    <property type="term" value="P:secondary metabolite biosynthetic process"/>
    <property type="evidence" value="ECO:0007669"/>
    <property type="project" value="TreeGrafter"/>
</dbReference>
<evidence type="ECO:0000256" key="2">
    <source>
        <dbReference type="ARBA" id="ARBA00023315"/>
    </source>
</evidence>
<dbReference type="EMBL" id="VTEH01000011">
    <property type="protein sequence ID" value="TYR74603.1"/>
    <property type="molecule type" value="Genomic_DNA"/>
</dbReference>
<evidence type="ECO:0000256" key="1">
    <source>
        <dbReference type="ARBA" id="ARBA00022679"/>
    </source>
</evidence>
<organism evidence="5 6">
    <name type="scientific">Rossellomorea vietnamensis</name>
    <dbReference type="NCBI Taxonomy" id="218284"/>
    <lineage>
        <taxon>Bacteria</taxon>
        <taxon>Bacillati</taxon>
        <taxon>Bacillota</taxon>
        <taxon>Bacilli</taxon>
        <taxon>Bacillales</taxon>
        <taxon>Bacillaceae</taxon>
        <taxon>Rossellomorea</taxon>
    </lineage>
</organism>
<dbReference type="PANTHER" id="PTHR34069">
    <property type="entry name" value="3-OXOACYL-[ACYL-CARRIER-PROTEIN] SYNTHASE 3"/>
    <property type="match status" value="1"/>
</dbReference>
<feature type="domain" description="Beta-ketoacyl-[acyl-carrier-protein] synthase III C-terminal" evidence="3">
    <location>
        <begin position="245"/>
        <end position="333"/>
    </location>
</feature>
<evidence type="ECO:0000313" key="5">
    <source>
        <dbReference type="EMBL" id="TYR74603.1"/>
    </source>
</evidence>
<dbReference type="RefSeq" id="WP_148947432.1">
    <property type="nucleotide sequence ID" value="NZ_VTEH01000011.1"/>
</dbReference>
<reference evidence="5 6" key="1">
    <citation type="submission" date="2019-08" db="EMBL/GenBank/DDBJ databases">
        <title>Bacillus genomes from the desert of Cuatro Cienegas, Coahuila.</title>
        <authorList>
            <person name="Olmedo-Alvarez G."/>
        </authorList>
    </citation>
    <scope>NUCLEOTIDE SEQUENCE [LARGE SCALE GENOMIC DNA]</scope>
    <source>
        <strain evidence="5 6">CH40_1T</strain>
    </source>
</reference>
<accession>A0A5D4KEF9</accession>
<protein>
    <submittedName>
        <fullName evidence="5">3-oxoacyl-ACP synthase</fullName>
    </submittedName>
</protein>
<name>A0A5D4KEF9_9BACI</name>
<dbReference type="InterPro" id="IPR013747">
    <property type="entry name" value="ACP_syn_III_C"/>
</dbReference>
<gene>
    <name evidence="5" type="ORF">FZC79_14105</name>
</gene>
<dbReference type="AlphaFoldDB" id="A0A5D4KEF9"/>
<dbReference type="InterPro" id="IPR016039">
    <property type="entry name" value="Thiolase-like"/>
</dbReference>
<dbReference type="SUPFAM" id="SSF53901">
    <property type="entry name" value="Thiolase-like"/>
    <property type="match status" value="1"/>
</dbReference>